<evidence type="ECO:0000313" key="1">
    <source>
        <dbReference type="EMBL" id="KAI3723934.1"/>
    </source>
</evidence>
<organism evidence="1 2">
    <name type="scientific">Cichorium intybus</name>
    <name type="common">Chicory</name>
    <dbReference type="NCBI Taxonomy" id="13427"/>
    <lineage>
        <taxon>Eukaryota</taxon>
        <taxon>Viridiplantae</taxon>
        <taxon>Streptophyta</taxon>
        <taxon>Embryophyta</taxon>
        <taxon>Tracheophyta</taxon>
        <taxon>Spermatophyta</taxon>
        <taxon>Magnoliopsida</taxon>
        <taxon>eudicotyledons</taxon>
        <taxon>Gunneridae</taxon>
        <taxon>Pentapetalae</taxon>
        <taxon>asterids</taxon>
        <taxon>campanulids</taxon>
        <taxon>Asterales</taxon>
        <taxon>Asteraceae</taxon>
        <taxon>Cichorioideae</taxon>
        <taxon>Cichorieae</taxon>
        <taxon>Cichoriinae</taxon>
        <taxon>Cichorium</taxon>
    </lineage>
</organism>
<proteinExistence type="predicted"/>
<comment type="caution">
    <text evidence="1">The sequence shown here is derived from an EMBL/GenBank/DDBJ whole genome shotgun (WGS) entry which is preliminary data.</text>
</comment>
<keyword evidence="2" id="KW-1185">Reference proteome</keyword>
<accession>A0ACB9BPH8</accession>
<gene>
    <name evidence="1" type="ORF">L2E82_35696</name>
</gene>
<name>A0ACB9BPH8_CICIN</name>
<sequence>MGNFLSILSSNFRVQHTSFIAGAPRHISYLLRSGTASLLQPFEQTAKEAADKYQVVNLYVNNLDDSIMMISLRSYFLNTVQSHHGRGSGFVGFLTPEETSQAVSDMLTKMTGKMVVNKALYVALAQRKEERSAKLKVPSFYSYEAYMDFGFAHIFISREVTVVVNPAMKKALSILQKYALDAHQGNIVKDKLRFGAPWRHPPCKDDPFLRSEWAKVKLMDFIQLADYPLPSCPSPPITLSFFFSIDTHSTVRLLDGEEESRRKKKSRGKVEFRVTIYLLWVGSSTIHFELRNISVAIVYKYVIM</sequence>
<reference evidence="1 2" key="2">
    <citation type="journal article" date="2022" name="Mol. Ecol. Resour.">
        <title>The genomes of chicory, endive, great burdock and yacon provide insights into Asteraceae paleo-polyploidization history and plant inulin production.</title>
        <authorList>
            <person name="Fan W."/>
            <person name="Wang S."/>
            <person name="Wang H."/>
            <person name="Wang A."/>
            <person name="Jiang F."/>
            <person name="Liu H."/>
            <person name="Zhao H."/>
            <person name="Xu D."/>
            <person name="Zhang Y."/>
        </authorList>
    </citation>
    <scope>NUCLEOTIDE SEQUENCE [LARGE SCALE GENOMIC DNA]</scope>
    <source>
        <strain evidence="2">cv. Punajuju</strain>
        <tissue evidence="1">Leaves</tissue>
    </source>
</reference>
<protein>
    <submittedName>
        <fullName evidence="1">Uncharacterized protein</fullName>
    </submittedName>
</protein>
<evidence type="ECO:0000313" key="2">
    <source>
        <dbReference type="Proteomes" id="UP001055811"/>
    </source>
</evidence>
<reference evidence="2" key="1">
    <citation type="journal article" date="2022" name="Mol. Ecol. Resour.">
        <title>The genomes of chicory, endive, great burdock and yacon provide insights into Asteraceae palaeo-polyploidization history and plant inulin production.</title>
        <authorList>
            <person name="Fan W."/>
            <person name="Wang S."/>
            <person name="Wang H."/>
            <person name="Wang A."/>
            <person name="Jiang F."/>
            <person name="Liu H."/>
            <person name="Zhao H."/>
            <person name="Xu D."/>
            <person name="Zhang Y."/>
        </authorList>
    </citation>
    <scope>NUCLEOTIDE SEQUENCE [LARGE SCALE GENOMIC DNA]</scope>
    <source>
        <strain evidence="2">cv. Punajuju</strain>
    </source>
</reference>
<dbReference type="Proteomes" id="UP001055811">
    <property type="component" value="Linkage Group LG06"/>
</dbReference>
<dbReference type="EMBL" id="CM042014">
    <property type="protein sequence ID" value="KAI3723934.1"/>
    <property type="molecule type" value="Genomic_DNA"/>
</dbReference>